<reference evidence="2 3" key="1">
    <citation type="submission" date="2018-08" db="EMBL/GenBank/DDBJ databases">
        <title>Recombination of ecologically and evolutionarily significant loci maintains genetic cohesion in the Pseudomonas syringae species complex.</title>
        <authorList>
            <person name="Dillon M."/>
            <person name="Thakur S."/>
            <person name="Almeida R.N.D."/>
            <person name="Weir B.S."/>
            <person name="Guttman D.S."/>
        </authorList>
    </citation>
    <scope>NUCLEOTIDE SEQUENCE [LARGE SCALE GENOMIC DNA]</scope>
    <source>
        <strain evidence="2 3">ICMP 4388</strain>
    </source>
</reference>
<gene>
    <name evidence="2" type="ORF">ALQ37_200022</name>
</gene>
<keyword evidence="1" id="KW-0175">Coiled coil</keyword>
<protein>
    <submittedName>
        <fullName evidence="2">Uncharacterized protein</fullName>
    </submittedName>
</protein>
<dbReference type="EMBL" id="RBPX01000180">
    <property type="protein sequence ID" value="RMO65375.1"/>
    <property type="molecule type" value="Genomic_DNA"/>
</dbReference>
<feature type="coiled-coil region" evidence="1">
    <location>
        <begin position="34"/>
        <end position="68"/>
    </location>
</feature>
<evidence type="ECO:0000313" key="3">
    <source>
        <dbReference type="Proteomes" id="UP000274541"/>
    </source>
</evidence>
<sequence>MLNVIMEVIKQSITIMTEIIEPTVKQEKSNKDKLIDLDLELARAKESVKKTESKIKNATAEIGRLSDLILDEKATDNQNTLWKKKKEYRATLEESKKVKDKIVNSLITEITKMSEVINKDTKVIAADEQEAILKLSVADVTKLILHLFKVTNTQNLKELTEDVTKKFTSFQ</sequence>
<name>A0A3M3X5Z4_PSEAP</name>
<dbReference type="Proteomes" id="UP000274541">
    <property type="component" value="Unassembled WGS sequence"/>
</dbReference>
<dbReference type="AlphaFoldDB" id="A0A3M3X5Z4"/>
<proteinExistence type="predicted"/>
<evidence type="ECO:0000256" key="1">
    <source>
        <dbReference type="SAM" id="Coils"/>
    </source>
</evidence>
<organism evidence="2 3">
    <name type="scientific">Pseudomonas syringae pv. aptata</name>
    <dbReference type="NCBI Taxonomy" id="83167"/>
    <lineage>
        <taxon>Bacteria</taxon>
        <taxon>Pseudomonadati</taxon>
        <taxon>Pseudomonadota</taxon>
        <taxon>Gammaproteobacteria</taxon>
        <taxon>Pseudomonadales</taxon>
        <taxon>Pseudomonadaceae</taxon>
        <taxon>Pseudomonas</taxon>
        <taxon>Pseudomonas syringae</taxon>
    </lineage>
</organism>
<comment type="caution">
    <text evidence="2">The sequence shown here is derived from an EMBL/GenBank/DDBJ whole genome shotgun (WGS) entry which is preliminary data.</text>
</comment>
<accession>A0A3M3X5Z4</accession>
<evidence type="ECO:0000313" key="2">
    <source>
        <dbReference type="EMBL" id="RMO65375.1"/>
    </source>
</evidence>